<dbReference type="EMBL" id="ASGP02000001">
    <property type="protein sequence ID" value="KAH9527781.1"/>
    <property type="molecule type" value="Genomic_DNA"/>
</dbReference>
<evidence type="ECO:0000313" key="2">
    <source>
        <dbReference type="Proteomes" id="UP000790347"/>
    </source>
</evidence>
<sequence length="64" mass="7496">MLIMLRSNSKFEQLADRKMMNQNGTMNDIMNEFIEFDEKNKSQSISSNFGSNEKFKIAKYHVAN</sequence>
<gene>
    <name evidence="1" type="ORF">DERF_001778</name>
</gene>
<name>A0A922ICG5_DERFA</name>
<comment type="caution">
    <text evidence="1">The sequence shown here is derived from an EMBL/GenBank/DDBJ whole genome shotgun (WGS) entry which is preliminary data.</text>
</comment>
<protein>
    <submittedName>
        <fullName evidence="1">Uncharacterized protein</fullName>
    </submittedName>
</protein>
<evidence type="ECO:0000313" key="1">
    <source>
        <dbReference type="EMBL" id="KAH9527781.1"/>
    </source>
</evidence>
<reference evidence="1" key="1">
    <citation type="submission" date="2013-05" db="EMBL/GenBank/DDBJ databases">
        <authorList>
            <person name="Yim A.K.Y."/>
            <person name="Chan T.F."/>
            <person name="Ji K.M."/>
            <person name="Liu X.Y."/>
            <person name="Zhou J.W."/>
            <person name="Li R.Q."/>
            <person name="Yang K.Y."/>
            <person name="Li J."/>
            <person name="Li M."/>
            <person name="Law P.T.W."/>
            <person name="Wu Y.L."/>
            <person name="Cai Z.L."/>
            <person name="Qin H."/>
            <person name="Bao Y."/>
            <person name="Leung R.K.K."/>
            <person name="Ng P.K.S."/>
            <person name="Zou J."/>
            <person name="Zhong X.J."/>
            <person name="Ran P.X."/>
            <person name="Zhong N.S."/>
            <person name="Liu Z.G."/>
            <person name="Tsui S.K.W."/>
        </authorList>
    </citation>
    <scope>NUCLEOTIDE SEQUENCE</scope>
    <source>
        <strain evidence="1">Derf</strain>
        <tissue evidence="1">Whole organism</tissue>
    </source>
</reference>
<accession>A0A922ICG5</accession>
<keyword evidence="2" id="KW-1185">Reference proteome</keyword>
<organism evidence="1 2">
    <name type="scientific">Dermatophagoides farinae</name>
    <name type="common">American house dust mite</name>
    <dbReference type="NCBI Taxonomy" id="6954"/>
    <lineage>
        <taxon>Eukaryota</taxon>
        <taxon>Metazoa</taxon>
        <taxon>Ecdysozoa</taxon>
        <taxon>Arthropoda</taxon>
        <taxon>Chelicerata</taxon>
        <taxon>Arachnida</taxon>
        <taxon>Acari</taxon>
        <taxon>Acariformes</taxon>
        <taxon>Sarcoptiformes</taxon>
        <taxon>Astigmata</taxon>
        <taxon>Psoroptidia</taxon>
        <taxon>Analgoidea</taxon>
        <taxon>Pyroglyphidae</taxon>
        <taxon>Dermatophagoidinae</taxon>
        <taxon>Dermatophagoides</taxon>
    </lineage>
</organism>
<dbReference type="AlphaFoldDB" id="A0A922ICG5"/>
<proteinExistence type="predicted"/>
<dbReference type="Proteomes" id="UP000790347">
    <property type="component" value="Unassembled WGS sequence"/>
</dbReference>
<reference evidence="1" key="2">
    <citation type="journal article" date="2022" name="Res Sq">
        <title>Comparative Genomics Reveals Insights into the Divergent Evolution of Astigmatic Mites and Household Pest Adaptations.</title>
        <authorList>
            <person name="Xiong Q."/>
            <person name="Wan A.T.-Y."/>
            <person name="Liu X.-Y."/>
            <person name="Fung C.S.-H."/>
            <person name="Xiao X."/>
            <person name="Malainual N."/>
            <person name="Hou J."/>
            <person name="Wang L."/>
            <person name="Wang M."/>
            <person name="Yang K."/>
            <person name="Cui Y."/>
            <person name="Leung E."/>
            <person name="Nong W."/>
            <person name="Shin S.-K."/>
            <person name="Au S."/>
            <person name="Jeong K.Y."/>
            <person name="Chew F.T."/>
            <person name="Hui J."/>
            <person name="Leung T.F."/>
            <person name="Tungtrongchitr A."/>
            <person name="Zhong N."/>
            <person name="Liu Z."/>
            <person name="Tsui S."/>
        </authorList>
    </citation>
    <scope>NUCLEOTIDE SEQUENCE</scope>
    <source>
        <strain evidence="1">Derf</strain>
        <tissue evidence="1">Whole organism</tissue>
    </source>
</reference>